<name>A0ACC4DAM9_PURLI</name>
<evidence type="ECO:0000313" key="1">
    <source>
        <dbReference type="EMBL" id="KAL3953425.1"/>
    </source>
</evidence>
<evidence type="ECO:0000313" key="2">
    <source>
        <dbReference type="Proteomes" id="UP001638806"/>
    </source>
</evidence>
<proteinExistence type="predicted"/>
<organism evidence="1 2">
    <name type="scientific">Purpureocillium lilacinum</name>
    <name type="common">Paecilomyces lilacinus</name>
    <dbReference type="NCBI Taxonomy" id="33203"/>
    <lineage>
        <taxon>Eukaryota</taxon>
        <taxon>Fungi</taxon>
        <taxon>Dikarya</taxon>
        <taxon>Ascomycota</taxon>
        <taxon>Pezizomycotina</taxon>
        <taxon>Sordariomycetes</taxon>
        <taxon>Hypocreomycetidae</taxon>
        <taxon>Hypocreales</taxon>
        <taxon>Ophiocordycipitaceae</taxon>
        <taxon>Purpureocillium</taxon>
    </lineage>
</organism>
<protein>
    <submittedName>
        <fullName evidence="1">Uncharacterized protein</fullName>
    </submittedName>
</protein>
<keyword evidence="2" id="KW-1185">Reference proteome</keyword>
<reference evidence="1" key="1">
    <citation type="submission" date="2024-12" db="EMBL/GenBank/DDBJ databases">
        <title>Comparative genomics and development of molecular markers within Purpureocillium lilacinum and among Purpureocillium species.</title>
        <authorList>
            <person name="Yeh Z.-Y."/>
            <person name="Ni N.-T."/>
            <person name="Lo P.-H."/>
            <person name="Mushyakhwo K."/>
            <person name="Lin C.-F."/>
            <person name="Nai Y.-S."/>
        </authorList>
    </citation>
    <scope>NUCLEOTIDE SEQUENCE</scope>
    <source>
        <strain evidence="1">NCHU-NPUST-175</strain>
    </source>
</reference>
<dbReference type="EMBL" id="JBGNUJ010000012">
    <property type="protein sequence ID" value="KAL3953425.1"/>
    <property type="molecule type" value="Genomic_DNA"/>
</dbReference>
<gene>
    <name evidence="1" type="ORF">ACCO45_013368</name>
</gene>
<sequence length="97" mass="10880">MWLRDIAGAGALQARWLVYLGLSEERACVDPAKWRPSPTSHNDAALTHASRHEVGGVGIFVRNITCHCQRFAPHDPPAHDQGDVDRYRPTARRNRQA</sequence>
<comment type="caution">
    <text evidence="1">The sequence shown here is derived from an EMBL/GenBank/DDBJ whole genome shotgun (WGS) entry which is preliminary data.</text>
</comment>
<accession>A0ACC4DAM9</accession>
<dbReference type="Proteomes" id="UP001638806">
    <property type="component" value="Unassembled WGS sequence"/>
</dbReference>